<dbReference type="Pfam" id="PF02949">
    <property type="entry name" value="7tm_6"/>
    <property type="match status" value="1"/>
</dbReference>
<dbReference type="GO" id="GO:0007165">
    <property type="term" value="P:signal transduction"/>
    <property type="evidence" value="ECO:0007669"/>
    <property type="project" value="UniProtKB-KW"/>
</dbReference>
<evidence type="ECO:0000256" key="6">
    <source>
        <dbReference type="ARBA" id="ARBA00023136"/>
    </source>
</evidence>
<evidence type="ECO:0000256" key="1">
    <source>
        <dbReference type="ARBA" id="ARBA00004141"/>
    </source>
</evidence>
<name>A0A7L8XYT4_IPSTY</name>
<dbReference type="GO" id="GO:0004984">
    <property type="term" value="F:olfactory receptor activity"/>
    <property type="evidence" value="ECO:0007669"/>
    <property type="project" value="InterPro"/>
</dbReference>
<evidence type="ECO:0000256" key="5">
    <source>
        <dbReference type="ARBA" id="ARBA00022989"/>
    </source>
</evidence>
<evidence type="ECO:0000313" key="10">
    <source>
        <dbReference type="EMBL" id="QOI12088.1"/>
    </source>
</evidence>
<keyword evidence="4 9" id="KW-0552">Olfaction</keyword>
<feature type="transmembrane region" description="Helical" evidence="9">
    <location>
        <begin position="196"/>
        <end position="221"/>
    </location>
</feature>
<keyword evidence="8 9" id="KW-0807">Transducer</keyword>
<feature type="transmembrane region" description="Helical" evidence="9">
    <location>
        <begin position="311"/>
        <end position="331"/>
    </location>
</feature>
<feature type="transmembrane region" description="Helical" evidence="9">
    <location>
        <begin position="43"/>
        <end position="65"/>
    </location>
</feature>
<proteinExistence type="evidence at transcript level"/>
<sequence>MTMTIYPKTENMRLTAIYSSTLGIFPWKFLFQDRKFYQKLYRYYSIFILTWYIGFVVTAYIELFVLLSGETIKMEEVCTNMCLTLVFTCAGLRACVMRYGNRLDDTIQSIIDTERNTNLLDDENVREYENKYISVMRTFTHCYAASVIIPDAQRSVFVAITSPQITEVGNVTVSYKPHIMSSWFPFDKQEHYWPAYWFQVFDGSMGASFVAFVDIFMFNLISYPVGQLTKLQHLIRNLKTYQDKAWQAGVQQADLSVLNDLVRRHQKIISYVDVYNNYMGTFAIFEFIQSSVQIASVLAQTSPDNLTLEEASFIVCFFISMTIRMFLYYFSANQVIVESRKVAISVWESNWYEQRPEIQKSLLLMMIRAQKPLCYRIGGFGIMSVESIIAIMKGTYTYITIIYRGY</sequence>
<evidence type="ECO:0000256" key="4">
    <source>
        <dbReference type="ARBA" id="ARBA00022725"/>
    </source>
</evidence>
<evidence type="ECO:0000256" key="2">
    <source>
        <dbReference type="ARBA" id="ARBA00022606"/>
    </source>
</evidence>
<dbReference type="InterPro" id="IPR004117">
    <property type="entry name" value="7tm6_olfct_rcpt"/>
</dbReference>
<keyword evidence="5 9" id="KW-1133">Transmembrane helix</keyword>
<accession>A0A7L8XYT4</accession>
<keyword evidence="6 9" id="KW-0472">Membrane</keyword>
<keyword evidence="3 9" id="KW-0812">Transmembrane</keyword>
<dbReference type="PANTHER" id="PTHR21137:SF40">
    <property type="entry name" value="ODORANT RECEPTOR 56A"/>
    <property type="match status" value="1"/>
</dbReference>
<comment type="similarity">
    <text evidence="9">Belongs to the insect chemoreceptor superfamily. Heteromeric odorant receptor channel (TC 1.A.69) family.</text>
</comment>
<feature type="transmembrane region" description="Helical" evidence="9">
    <location>
        <begin position="373"/>
        <end position="392"/>
    </location>
</feature>
<keyword evidence="7 9" id="KW-0675">Receptor</keyword>
<dbReference type="EMBL" id="MN987211">
    <property type="protein sequence ID" value="QOI12088.1"/>
    <property type="molecule type" value="mRNA"/>
</dbReference>
<dbReference type="SMR" id="A0A7L8XYT4"/>
<dbReference type="GO" id="GO:0005886">
    <property type="term" value="C:plasma membrane"/>
    <property type="evidence" value="ECO:0007669"/>
    <property type="project" value="UniProtKB-SubCell"/>
</dbReference>
<organism evidence="10">
    <name type="scientific">Ips typographus</name>
    <name type="common">European spruce bark beetle</name>
    <dbReference type="NCBI Taxonomy" id="55986"/>
    <lineage>
        <taxon>Eukaryota</taxon>
        <taxon>Metazoa</taxon>
        <taxon>Ecdysozoa</taxon>
        <taxon>Arthropoda</taxon>
        <taxon>Hexapoda</taxon>
        <taxon>Insecta</taxon>
        <taxon>Pterygota</taxon>
        <taxon>Neoptera</taxon>
        <taxon>Endopterygota</taxon>
        <taxon>Coleoptera</taxon>
        <taxon>Polyphaga</taxon>
        <taxon>Cucujiformia</taxon>
        <taxon>Curculionidae</taxon>
        <taxon>Scolytinae</taxon>
        <taxon>Ips</taxon>
    </lineage>
</organism>
<evidence type="ECO:0000256" key="9">
    <source>
        <dbReference type="RuleBase" id="RU351113"/>
    </source>
</evidence>
<dbReference type="GO" id="GO:0005549">
    <property type="term" value="F:odorant binding"/>
    <property type="evidence" value="ECO:0007669"/>
    <property type="project" value="InterPro"/>
</dbReference>
<reference evidence="10" key="1">
    <citation type="submission" date="2020-01" db="EMBL/GenBank/DDBJ databases">
        <title>Functional characterization of two bark beetle odorant receptors and their putative ligand binding site.</title>
        <authorList>
            <person name="Yuvaraj J.K."/>
            <person name="Roberts R.E."/>
            <person name="Sonntag Y."/>
            <person name="Hou X."/>
            <person name="Grosse-Wilde E."/>
            <person name="Machara A."/>
            <person name="Hansson B.S."/>
            <person name="Johanson U."/>
            <person name="Lofstedt C."/>
            <person name="Andersson M.N."/>
        </authorList>
    </citation>
    <scope>NUCLEOTIDE SEQUENCE</scope>
</reference>
<evidence type="ECO:0000256" key="8">
    <source>
        <dbReference type="ARBA" id="ARBA00023224"/>
    </source>
</evidence>
<evidence type="ECO:0000256" key="3">
    <source>
        <dbReference type="ARBA" id="ARBA00022692"/>
    </source>
</evidence>
<keyword evidence="2 9" id="KW-0716">Sensory transduction</keyword>
<dbReference type="PANTHER" id="PTHR21137">
    <property type="entry name" value="ODORANT RECEPTOR"/>
    <property type="match status" value="1"/>
</dbReference>
<comment type="subcellular location">
    <subcellularLocation>
        <location evidence="9">Cell membrane</location>
        <topology evidence="9">Multi-pass membrane protein</topology>
    </subcellularLocation>
    <subcellularLocation>
        <location evidence="1">Membrane</location>
        <topology evidence="1">Multi-pass membrane protein</topology>
    </subcellularLocation>
</comment>
<evidence type="ECO:0000256" key="7">
    <source>
        <dbReference type="ARBA" id="ARBA00023170"/>
    </source>
</evidence>
<protein>
    <recommendedName>
        <fullName evidence="9">Odorant receptor</fullName>
    </recommendedName>
</protein>
<dbReference type="AlphaFoldDB" id="A0A7L8XYT4"/>
<comment type="caution">
    <text evidence="9">Lacks conserved residue(s) required for the propagation of feature annotation.</text>
</comment>